<dbReference type="SUPFAM" id="SSF52777">
    <property type="entry name" value="CoA-dependent acyltransferases"/>
    <property type="match status" value="1"/>
</dbReference>
<feature type="region of interest" description="Disordered" evidence="7">
    <location>
        <begin position="172"/>
        <end position="195"/>
    </location>
</feature>
<dbReference type="Pfam" id="PF00364">
    <property type="entry name" value="Biotin_lipoyl"/>
    <property type="match status" value="1"/>
</dbReference>
<keyword evidence="11" id="KW-1185">Reference proteome</keyword>
<dbReference type="CDD" id="cd06849">
    <property type="entry name" value="lipoyl_domain"/>
    <property type="match status" value="1"/>
</dbReference>
<dbReference type="SUPFAM" id="SSF47005">
    <property type="entry name" value="Peripheral subunit-binding domain of 2-oxo acid dehydrogenase complex"/>
    <property type="match status" value="1"/>
</dbReference>
<dbReference type="RefSeq" id="WP_132322982.1">
    <property type="nucleotide sequence ID" value="NZ_SMKR01000097.1"/>
</dbReference>
<dbReference type="AlphaFoldDB" id="A0A4R4WTI0"/>
<evidence type="ECO:0000256" key="4">
    <source>
        <dbReference type="ARBA" id="ARBA00022823"/>
    </source>
</evidence>
<dbReference type="PANTHER" id="PTHR43178:SF5">
    <property type="entry name" value="LIPOAMIDE ACYLTRANSFERASE COMPONENT OF BRANCHED-CHAIN ALPHA-KETO ACID DEHYDROGENASE COMPLEX, MITOCHONDRIAL"/>
    <property type="match status" value="1"/>
</dbReference>
<evidence type="ECO:0000313" key="10">
    <source>
        <dbReference type="EMBL" id="TDD20906.1"/>
    </source>
</evidence>
<evidence type="ECO:0000313" key="11">
    <source>
        <dbReference type="Proteomes" id="UP000295172"/>
    </source>
</evidence>
<feature type="region of interest" description="Disordered" evidence="7">
    <location>
        <begin position="100"/>
        <end position="122"/>
    </location>
</feature>
<dbReference type="GO" id="GO:0031405">
    <property type="term" value="F:lipoic acid binding"/>
    <property type="evidence" value="ECO:0007669"/>
    <property type="project" value="TreeGrafter"/>
</dbReference>
<dbReference type="PROSITE" id="PS51826">
    <property type="entry name" value="PSBD"/>
    <property type="match status" value="1"/>
</dbReference>
<dbReference type="PANTHER" id="PTHR43178">
    <property type="entry name" value="DIHYDROLIPOAMIDE ACETYLTRANSFERASE COMPONENT OF PYRUVATE DEHYDROGENASE COMPLEX"/>
    <property type="match status" value="1"/>
</dbReference>
<gene>
    <name evidence="10" type="ORF">E1218_21680</name>
</gene>
<feature type="domain" description="Lipoyl-binding" evidence="8">
    <location>
        <begin position="1"/>
        <end position="76"/>
    </location>
</feature>
<dbReference type="PROSITE" id="PS00189">
    <property type="entry name" value="LIPOYL"/>
    <property type="match status" value="1"/>
</dbReference>
<accession>A0A4R4WTI0</accession>
<evidence type="ECO:0000259" key="8">
    <source>
        <dbReference type="PROSITE" id="PS50968"/>
    </source>
</evidence>
<keyword evidence="4 6" id="KW-0450">Lipoyl</keyword>
<dbReference type="SUPFAM" id="SSF51230">
    <property type="entry name" value="Single hybrid motif"/>
    <property type="match status" value="1"/>
</dbReference>
<evidence type="ECO:0000256" key="3">
    <source>
        <dbReference type="ARBA" id="ARBA00022679"/>
    </source>
</evidence>
<dbReference type="OrthoDB" id="9805770at2"/>
<dbReference type="Pfam" id="PF00198">
    <property type="entry name" value="2-oxoacid_dh"/>
    <property type="match status" value="1"/>
</dbReference>
<dbReference type="InterPro" id="IPR011053">
    <property type="entry name" value="Single_hybrid_motif"/>
</dbReference>
<dbReference type="EC" id="2.3.1.-" evidence="6"/>
<sequence>MSVFLLPDLGEGLTEGEIVRWLVKVGDVVTVDAPVAEVETAKSVVELPSPYAGVVEELHGTPGTVVPVGEPLITIGKVDARTTYREEEKAGSGNVLVGYGTASGASGRRRKPRSTVGTSVPGTTSKVPLVISPLVRRMARDAEVDLKSLAGSGANGLIVRRDVEQAIAQRFESQRVESKRPEQQQQADAESRTGLPELRRIPMSGFRKAVAATLSRSRAEIPEATTWVDVDATALVELRESLRTAKDSGPGLLALMARFVVAGLQKYPELNGFVDTEREELVQYDGINLGLAAQTDRGLVVPAVPNAHRLTTRALDAEIRRLTESARAGRLTPYELGSGTFTLNNYGSFGVDGSAAIINHPQVAILGVGRIIDRPWVVNGELAIRKLTQLSLVFDHRVCDGGTAAAFSRFVADAFENPASVFADL</sequence>
<dbReference type="GO" id="GO:0016407">
    <property type="term" value="F:acetyltransferase activity"/>
    <property type="evidence" value="ECO:0007669"/>
    <property type="project" value="TreeGrafter"/>
</dbReference>
<dbReference type="EMBL" id="SMKR01000097">
    <property type="protein sequence ID" value="TDD20906.1"/>
    <property type="molecule type" value="Genomic_DNA"/>
</dbReference>
<organism evidence="10 11">
    <name type="scientific">Kribbella turkmenica</name>
    <dbReference type="NCBI Taxonomy" id="2530375"/>
    <lineage>
        <taxon>Bacteria</taxon>
        <taxon>Bacillati</taxon>
        <taxon>Actinomycetota</taxon>
        <taxon>Actinomycetes</taxon>
        <taxon>Propionibacteriales</taxon>
        <taxon>Kribbellaceae</taxon>
        <taxon>Kribbella</taxon>
    </lineage>
</organism>
<dbReference type="PROSITE" id="PS50968">
    <property type="entry name" value="BIOTINYL_LIPOYL"/>
    <property type="match status" value="1"/>
</dbReference>
<comment type="caution">
    <text evidence="10">The sequence shown here is derived from an EMBL/GenBank/DDBJ whole genome shotgun (WGS) entry which is preliminary data.</text>
</comment>
<protein>
    <recommendedName>
        <fullName evidence="6">Dihydrolipoamide acetyltransferase component of pyruvate dehydrogenase complex</fullName>
        <ecNumber evidence="6">2.3.1.-</ecNumber>
    </recommendedName>
</protein>
<evidence type="ECO:0000256" key="5">
    <source>
        <dbReference type="ARBA" id="ARBA00023315"/>
    </source>
</evidence>
<name>A0A4R4WTI0_9ACTN</name>
<dbReference type="Gene3D" id="3.30.559.10">
    <property type="entry name" value="Chloramphenicol acetyltransferase-like domain"/>
    <property type="match status" value="1"/>
</dbReference>
<comment type="cofactor">
    <cofactor evidence="1 6">
        <name>(R)-lipoate</name>
        <dbReference type="ChEBI" id="CHEBI:83088"/>
    </cofactor>
</comment>
<evidence type="ECO:0000256" key="6">
    <source>
        <dbReference type="RuleBase" id="RU003423"/>
    </source>
</evidence>
<dbReference type="InterPro" id="IPR003016">
    <property type="entry name" value="2-oxoA_DH_lipoyl-BS"/>
</dbReference>
<dbReference type="GO" id="GO:0005737">
    <property type="term" value="C:cytoplasm"/>
    <property type="evidence" value="ECO:0007669"/>
    <property type="project" value="TreeGrafter"/>
</dbReference>
<evidence type="ECO:0000259" key="9">
    <source>
        <dbReference type="PROSITE" id="PS51826"/>
    </source>
</evidence>
<feature type="domain" description="Peripheral subunit-binding (PSBD)" evidence="9">
    <location>
        <begin position="130"/>
        <end position="167"/>
    </location>
</feature>
<keyword evidence="3 6" id="KW-0808">Transferase</keyword>
<evidence type="ECO:0000256" key="1">
    <source>
        <dbReference type="ARBA" id="ARBA00001938"/>
    </source>
</evidence>
<dbReference type="Pfam" id="PF02817">
    <property type="entry name" value="E3_binding"/>
    <property type="match status" value="1"/>
</dbReference>
<dbReference type="Proteomes" id="UP000295172">
    <property type="component" value="Unassembled WGS sequence"/>
</dbReference>
<comment type="similarity">
    <text evidence="2 6">Belongs to the 2-oxoacid dehydrogenase family.</text>
</comment>
<dbReference type="InterPro" id="IPR001078">
    <property type="entry name" value="2-oxoacid_DH_actylTfrase"/>
</dbReference>
<evidence type="ECO:0000256" key="2">
    <source>
        <dbReference type="ARBA" id="ARBA00007317"/>
    </source>
</evidence>
<evidence type="ECO:0000256" key="7">
    <source>
        <dbReference type="SAM" id="MobiDB-lite"/>
    </source>
</evidence>
<dbReference type="Gene3D" id="4.10.320.10">
    <property type="entry name" value="E3-binding domain"/>
    <property type="match status" value="1"/>
</dbReference>
<dbReference type="InterPro" id="IPR050743">
    <property type="entry name" value="2-oxoacid_DH_E2_comp"/>
</dbReference>
<dbReference type="InterPro" id="IPR023213">
    <property type="entry name" value="CAT-like_dom_sf"/>
</dbReference>
<keyword evidence="5 6" id="KW-0012">Acyltransferase</keyword>
<dbReference type="InterPro" id="IPR036625">
    <property type="entry name" value="E3-bd_dom_sf"/>
</dbReference>
<dbReference type="InterPro" id="IPR000089">
    <property type="entry name" value="Biotin_lipoyl"/>
</dbReference>
<reference evidence="10 11" key="1">
    <citation type="submission" date="2019-02" db="EMBL/GenBank/DDBJ databases">
        <title>Draft genome sequences of novel Actinobacteria.</title>
        <authorList>
            <person name="Sahin N."/>
            <person name="Ay H."/>
            <person name="Saygin H."/>
        </authorList>
    </citation>
    <scope>NUCLEOTIDE SEQUENCE [LARGE SCALE GENOMIC DNA]</scope>
    <source>
        <strain evidence="10 11">16K104</strain>
    </source>
</reference>
<dbReference type="InterPro" id="IPR004167">
    <property type="entry name" value="PSBD"/>
</dbReference>
<proteinExistence type="inferred from homology"/>
<dbReference type="Gene3D" id="2.40.50.100">
    <property type="match status" value="1"/>
</dbReference>
<feature type="compositionally biased region" description="Basic and acidic residues" evidence="7">
    <location>
        <begin position="172"/>
        <end position="182"/>
    </location>
</feature>